<dbReference type="STRING" id="1294142.CINTURNW_0282"/>
<reference evidence="2 3" key="1">
    <citation type="journal article" date="2013" name="Genome Announc.">
        <title>Draft Genome Sequence of the Hydrogen- and Ethanol-Producing Bacterium Clostridium intestinale Strain URNW.</title>
        <authorList>
            <person name="Lal S."/>
            <person name="Ramachandran U."/>
            <person name="Zhang X."/>
            <person name="Sparling R."/>
            <person name="Levin D.B."/>
        </authorList>
    </citation>
    <scope>NUCLEOTIDE SEQUENCE [LARGE SCALE GENOMIC DNA]</scope>
    <source>
        <strain evidence="2 3">URNW</strain>
    </source>
</reference>
<dbReference type="Proteomes" id="UP000016721">
    <property type="component" value="Unassembled WGS sequence"/>
</dbReference>
<evidence type="ECO:0008006" key="4">
    <source>
        <dbReference type="Google" id="ProtNLM"/>
    </source>
</evidence>
<dbReference type="RefSeq" id="WP_021800369.1">
    <property type="nucleotide sequence ID" value="NZ_KI273145.1"/>
</dbReference>
<evidence type="ECO:0000313" key="2">
    <source>
        <dbReference type="EMBL" id="ERK32321.1"/>
    </source>
</evidence>
<name>U2NTW7_9CLOT</name>
<feature type="transmembrane region" description="Helical" evidence="1">
    <location>
        <begin position="12"/>
        <end position="33"/>
    </location>
</feature>
<comment type="caution">
    <text evidence="2">The sequence shown here is derived from an EMBL/GenBank/DDBJ whole genome shotgun (WGS) entry which is preliminary data.</text>
</comment>
<dbReference type="HOGENOM" id="CLU_465978_0_0_9"/>
<evidence type="ECO:0000256" key="1">
    <source>
        <dbReference type="SAM" id="Phobius"/>
    </source>
</evidence>
<accession>U2NTW7</accession>
<evidence type="ECO:0000313" key="3">
    <source>
        <dbReference type="Proteomes" id="UP000016721"/>
    </source>
</evidence>
<dbReference type="PATRIC" id="fig|1294142.3.peg.281"/>
<dbReference type="AlphaFoldDB" id="U2NTW7"/>
<organism evidence="2 3">
    <name type="scientific">Clostridium intestinale URNW</name>
    <dbReference type="NCBI Taxonomy" id="1294142"/>
    <lineage>
        <taxon>Bacteria</taxon>
        <taxon>Bacillati</taxon>
        <taxon>Bacillota</taxon>
        <taxon>Clostridia</taxon>
        <taxon>Eubacteriales</taxon>
        <taxon>Clostridiaceae</taxon>
        <taxon>Clostridium</taxon>
    </lineage>
</organism>
<protein>
    <recommendedName>
        <fullName evidence="4">Type 4 fimbrial biogenesis protein PilX N-terminal domain-containing protein</fullName>
    </recommendedName>
</protein>
<gene>
    <name evidence="2" type="ORF">CINTURNW_0282</name>
</gene>
<keyword evidence="1" id="KW-1133">Transmembrane helix</keyword>
<keyword evidence="3" id="KW-1185">Reference proteome</keyword>
<sequence>MKRAGKKKGASLIIVLMVLAVAIIFSSVTLTTISRTTKLNFKEKKSEDVLFSAESGLEYGIAWFNKNKTSGTVVVPPINDCIFDVRVEPDGNNYKIISKATLGELSKTVSIRINKIETPATGGGGITVGSPFGIIVPVLNNVRLSTEDNKINDIRNILTYQEGNKIYNLFRTYWPKEQVKTNTGQYNGTIKFNYHKVTSPSIAIKIENTNIQFESSTNKQLKQKNVSNNNTTIYTVENGTGYKLINGIMYVDGDLKITSEYNQSIDQDLSKMGIKKIIVKGIINVIASGNVSLNNFNIEGKSFINNSQNSLNINSSYISCLEEINTYSRSGLNINSSTLQSKNIKINEGNYININNTSINTEDLNLQSNSTLSVQSSIIKSPIINVNNQNEFKLISSTVNSENIIISTSTTILMKSSKVASKKISSKNANNINLQDYTEIISEDIDLVCNAINIIGDTSNSSKGYTKIITNNFNVNSGNNSFYMQKAIVIADSSTFSSNSMNINYSGFLVKNLNLNAADMTTLNQSSLISDLVNFYNTRVVNINNNGLDKNGFDNIINEINKYLSGSSIPGTIKYELDKSSLKYE</sequence>
<keyword evidence="1" id="KW-0812">Transmembrane</keyword>
<dbReference type="EMBL" id="APJA01000004">
    <property type="protein sequence ID" value="ERK32321.1"/>
    <property type="molecule type" value="Genomic_DNA"/>
</dbReference>
<keyword evidence="1" id="KW-0472">Membrane</keyword>
<proteinExistence type="predicted"/>